<sequence length="479" mass="53446">MGLFSTSRWAFENGLQCSPNNWNCMEKLLEILIAIGDEVACLSVADLILRHWPSHSRALHVKRTIENAEPVPFAPRGIDKLEPKHIRLKFPAKRKSEDGELDEKALLKRHKQGLELQVAGATWAALTDAILNIFIPTIRQDPEPGIMHDDAFNGKMVGTQGNAIAFDENMERLKNVKINICLPVESAEGKVRKVCPVRESASLISSDYDETSTKDSYVDKEHTQERRSTRLERLRSRKSGKEELEFSSSKDQGKVVLKFLEPFILKSGQKVGNNFANSYGPSASIPTYSSDLEYNDVTRFMSSASKNLGAYHLGHLLLEEVAHIDIPFQDSFVKFLELEKLTRHCGQDRTPLCSLFLAEVYYDQGSSSANESKRSDLFSEASYNLCRVIELLALDSSYDMADISCPIGTSRLSAEVSDPIKRKLPSYMSENENMLLTSKSDNLSTEIVEDSLDNSLCQESAGQNPITINTTSFGFVSSG</sequence>
<dbReference type="GO" id="GO:0005634">
    <property type="term" value="C:nucleus"/>
    <property type="evidence" value="ECO:0007669"/>
    <property type="project" value="UniProtKB-SubCell"/>
</dbReference>
<dbReference type="PANTHER" id="PTHR15502:SF7">
    <property type="entry name" value="CALCINEURIN-BINDING PROTEIN CABIN-1"/>
    <property type="match status" value="1"/>
</dbReference>
<protein>
    <submittedName>
        <fullName evidence="4">Uncharacterized protein</fullName>
    </submittedName>
</protein>
<evidence type="ECO:0000256" key="3">
    <source>
        <dbReference type="SAM" id="MobiDB-lite"/>
    </source>
</evidence>
<comment type="subcellular location">
    <subcellularLocation>
        <location evidence="1">Nucleus</location>
    </subcellularLocation>
</comment>
<reference evidence="4" key="2">
    <citation type="submission" date="2023-04" db="EMBL/GenBank/DDBJ databases">
        <authorList>
            <person name="Bruccoleri R.E."/>
            <person name="Oakeley E.J."/>
            <person name="Faust A.-M."/>
            <person name="Dessus-Babus S."/>
            <person name="Altorfer M."/>
            <person name="Burckhardt D."/>
            <person name="Oertli M."/>
            <person name="Naumann U."/>
            <person name="Petersen F."/>
            <person name="Wong J."/>
        </authorList>
    </citation>
    <scope>NUCLEOTIDE SEQUENCE</scope>
    <source>
        <strain evidence="4">GSM-AAB239-AS_SAM_17_03QT</strain>
        <tissue evidence="4">Leaf</tissue>
    </source>
</reference>
<dbReference type="GO" id="GO:0006325">
    <property type="term" value="P:chromatin organization"/>
    <property type="evidence" value="ECO:0007669"/>
    <property type="project" value="InterPro"/>
</dbReference>
<dbReference type="PANTHER" id="PTHR15502">
    <property type="entry name" value="CALCINEURIN-BINDING PROTEIN CABIN 1-RELATED"/>
    <property type="match status" value="1"/>
</dbReference>
<name>A0AAX6HNA1_IRIPA</name>
<dbReference type="EMBL" id="JANAVB010008129">
    <property type="protein sequence ID" value="KAJ6842057.1"/>
    <property type="molecule type" value="Genomic_DNA"/>
</dbReference>
<dbReference type="InterPro" id="IPR033053">
    <property type="entry name" value="Hir3/CABIN1"/>
</dbReference>
<feature type="compositionally biased region" description="Basic and acidic residues" evidence="3">
    <location>
        <begin position="213"/>
        <end position="244"/>
    </location>
</feature>
<dbReference type="Proteomes" id="UP001140949">
    <property type="component" value="Unassembled WGS sequence"/>
</dbReference>
<evidence type="ECO:0000313" key="5">
    <source>
        <dbReference type="Proteomes" id="UP001140949"/>
    </source>
</evidence>
<dbReference type="GO" id="GO:0031491">
    <property type="term" value="F:nucleosome binding"/>
    <property type="evidence" value="ECO:0007669"/>
    <property type="project" value="TreeGrafter"/>
</dbReference>
<evidence type="ECO:0000256" key="2">
    <source>
        <dbReference type="ARBA" id="ARBA00023242"/>
    </source>
</evidence>
<accession>A0AAX6HNA1</accession>
<keyword evidence="2" id="KW-0539">Nucleus</keyword>
<dbReference type="AlphaFoldDB" id="A0AAX6HNA1"/>
<evidence type="ECO:0000256" key="1">
    <source>
        <dbReference type="ARBA" id="ARBA00004123"/>
    </source>
</evidence>
<evidence type="ECO:0000313" key="4">
    <source>
        <dbReference type="EMBL" id="KAJ6842057.1"/>
    </source>
</evidence>
<gene>
    <name evidence="4" type="ORF">M6B38_303530</name>
</gene>
<feature type="region of interest" description="Disordered" evidence="3">
    <location>
        <begin position="213"/>
        <end position="246"/>
    </location>
</feature>
<reference evidence="4" key="1">
    <citation type="journal article" date="2023" name="GigaByte">
        <title>Genome assembly of the bearded iris, Iris pallida Lam.</title>
        <authorList>
            <person name="Bruccoleri R.E."/>
            <person name="Oakeley E.J."/>
            <person name="Faust A.M.E."/>
            <person name="Altorfer M."/>
            <person name="Dessus-Babus S."/>
            <person name="Burckhardt D."/>
            <person name="Oertli M."/>
            <person name="Naumann U."/>
            <person name="Petersen F."/>
            <person name="Wong J."/>
        </authorList>
    </citation>
    <scope>NUCLEOTIDE SEQUENCE</scope>
    <source>
        <strain evidence="4">GSM-AAB239-AS_SAM_17_03QT</strain>
    </source>
</reference>
<comment type="caution">
    <text evidence="4">The sequence shown here is derived from an EMBL/GenBank/DDBJ whole genome shotgun (WGS) entry which is preliminary data.</text>
</comment>
<keyword evidence="5" id="KW-1185">Reference proteome</keyword>
<proteinExistence type="predicted"/>
<organism evidence="4 5">
    <name type="scientific">Iris pallida</name>
    <name type="common">Sweet iris</name>
    <dbReference type="NCBI Taxonomy" id="29817"/>
    <lineage>
        <taxon>Eukaryota</taxon>
        <taxon>Viridiplantae</taxon>
        <taxon>Streptophyta</taxon>
        <taxon>Embryophyta</taxon>
        <taxon>Tracheophyta</taxon>
        <taxon>Spermatophyta</taxon>
        <taxon>Magnoliopsida</taxon>
        <taxon>Liliopsida</taxon>
        <taxon>Asparagales</taxon>
        <taxon>Iridaceae</taxon>
        <taxon>Iridoideae</taxon>
        <taxon>Irideae</taxon>
        <taxon>Iris</taxon>
    </lineage>
</organism>